<evidence type="ECO:0000313" key="3">
    <source>
        <dbReference type="Proteomes" id="UP000009220"/>
    </source>
</evidence>
<dbReference type="STRING" id="743299.Acife_0534"/>
<name>G0JTY8_9PROT</name>
<dbReference type="AlphaFoldDB" id="G0JTY8"/>
<organism evidence="2 3">
    <name type="scientific">Acidithiobacillus ferrivorans SS3</name>
    <dbReference type="NCBI Taxonomy" id="743299"/>
    <lineage>
        <taxon>Bacteria</taxon>
        <taxon>Pseudomonadati</taxon>
        <taxon>Pseudomonadota</taxon>
        <taxon>Acidithiobacillia</taxon>
        <taxon>Acidithiobacillales</taxon>
        <taxon>Acidithiobacillaceae</taxon>
        <taxon>Acidithiobacillus</taxon>
    </lineage>
</organism>
<accession>G0JTY8</accession>
<dbReference type="RefSeq" id="WP_014028009.1">
    <property type="nucleotide sequence ID" value="NC_015942.1"/>
</dbReference>
<feature type="compositionally biased region" description="Polar residues" evidence="1">
    <location>
        <begin position="143"/>
        <end position="164"/>
    </location>
</feature>
<dbReference type="HOGENOM" id="CLU_1340830_0_0_6"/>
<feature type="compositionally biased region" description="Basic and acidic residues" evidence="1">
    <location>
        <begin position="168"/>
        <end position="187"/>
    </location>
</feature>
<evidence type="ECO:0000256" key="1">
    <source>
        <dbReference type="SAM" id="MobiDB-lite"/>
    </source>
</evidence>
<reference evidence="2 3" key="1">
    <citation type="journal article" date="2011" name="J. Bacteriol.">
        <title>Draft genome of the psychrotolerant acidophile Acidithiobacillus ferrivorans SS3.</title>
        <authorList>
            <person name="Liljeqvist M."/>
            <person name="Valdes J."/>
            <person name="Holmes D.S."/>
            <person name="Dopson M."/>
        </authorList>
    </citation>
    <scope>NUCLEOTIDE SEQUENCE [LARGE SCALE GENOMIC DNA]</scope>
    <source>
        <strain evidence="2 3">SS3</strain>
    </source>
</reference>
<protein>
    <submittedName>
        <fullName evidence="2">Uncharacterized protein</fullName>
    </submittedName>
</protein>
<dbReference type="EMBL" id="CP002985">
    <property type="protein sequence ID" value="AEM46740.1"/>
    <property type="molecule type" value="Genomic_DNA"/>
</dbReference>
<feature type="region of interest" description="Disordered" evidence="1">
    <location>
        <begin position="117"/>
        <end position="204"/>
    </location>
</feature>
<dbReference type="KEGG" id="afi:Acife_0534"/>
<sequence>MSLDNRLTLRITDTHLKRAIRELECSGKERSQPTQQFMKTGLLDLLLRQPFLLAIQESDEEVRAILTRVLSDGRCLEVPLLPAPADGPQPVLRPLAGSIIGGPASKDVVEKPFLASPAIQSAPPPPERNGLASATDEAAGNPGASNSDSASLPQQTPSATSSRTQQKKTSESSESLRSKIDKARELQRLLGSGLQNQTPSNPED</sequence>
<feature type="compositionally biased region" description="Polar residues" evidence="1">
    <location>
        <begin position="193"/>
        <end position="204"/>
    </location>
</feature>
<evidence type="ECO:0000313" key="2">
    <source>
        <dbReference type="EMBL" id="AEM46740.1"/>
    </source>
</evidence>
<proteinExistence type="predicted"/>
<gene>
    <name evidence="2" type="ORF">Acife_0534</name>
</gene>
<dbReference type="Proteomes" id="UP000009220">
    <property type="component" value="Chromosome"/>
</dbReference>